<feature type="region of interest" description="Disordered" evidence="1">
    <location>
        <begin position="377"/>
        <end position="396"/>
    </location>
</feature>
<protein>
    <submittedName>
        <fullName evidence="2">Uncharacterized protein</fullName>
    </submittedName>
</protein>
<dbReference type="Proteomes" id="UP000322245">
    <property type="component" value="Unassembled WGS sequence"/>
</dbReference>
<feature type="compositionally biased region" description="Pro residues" evidence="1">
    <location>
        <begin position="609"/>
        <end position="618"/>
    </location>
</feature>
<dbReference type="AlphaFoldDB" id="A0A5D3AMX8"/>
<gene>
    <name evidence="2" type="ORF">B9479_006537</name>
</gene>
<reference evidence="2 3" key="1">
    <citation type="submission" date="2017-05" db="EMBL/GenBank/DDBJ databases">
        <title>The Genome Sequence of Tsuchiyaea wingfieldii DSM 27421.</title>
        <authorList>
            <person name="Cuomo C."/>
            <person name="Passer A."/>
            <person name="Billmyre B."/>
            <person name="Heitman J."/>
        </authorList>
    </citation>
    <scope>NUCLEOTIDE SEQUENCE [LARGE SCALE GENOMIC DNA]</scope>
    <source>
        <strain evidence="2 3">DSM 27421</strain>
    </source>
</reference>
<name>A0A5D3AMX8_9TREE</name>
<feature type="region of interest" description="Disordered" evidence="1">
    <location>
        <begin position="313"/>
        <end position="343"/>
    </location>
</feature>
<accession>A0A5D3AMX8</accession>
<keyword evidence="3" id="KW-1185">Reference proteome</keyword>
<comment type="caution">
    <text evidence="2">The sequence shown here is derived from an EMBL/GenBank/DDBJ whole genome shotgun (WGS) entry which is preliminary data.</text>
</comment>
<dbReference type="EMBL" id="NIDF01000113">
    <property type="protein sequence ID" value="TYJ52857.1"/>
    <property type="molecule type" value="Genomic_DNA"/>
</dbReference>
<sequence length="711" mass="79295">MSSRTRTRPPTARTPTKRGRPSPVSTAPTDPPAAQPVDRKCSQVPRVSVTGYMRKSSKTVEQRIVKSQTESVESVQEDVASFGSARYDRPLVGGGGWADRLQPVAGPSRPTRRVSPMPSISIGTFESQQTAISLASLPDPEQLTIRIALPQGTSLDETEAGNWYVAGEEVLVEAMRKEKEGVMERRGWNGKGKGKGKPLEENVMWLSAPLVHPCICSVEAYAKRYTLAHPPPQHRTLPPLPPHPNPSHIPKVGANLAGWTQGLDKDLDMTLDEMEEFEEYWTAVPAQVVPLPVAEETDVQDDWERLLPARDLSAPSRMASPPPRAGATAAARVGGKSQGSEASVSMVLGREDVAKRRSAWWREQYASDPVYGRVDKIIKPHSRGPPTRQKYSRTTQMRHYSPPLQLSSWPYHPYHPNIHHYIQKRPWARVCWVIPIHGPVHIPGINDPLEPFVPPVSAAGGSPKKAPMIPRQLIPWSGVLALDSASLGAMQSASTIYWTPQRLKWFIKQWLISSWQDDTNGALGPLSWAVQSGNLDWWSRRDVGEGRRREGEGLHVEVPDGIAGKKSVKAEMGDCLRIWCDARFALSLRMTICRTWVPAEDYSLFDPTWPVPEPPPDPATLSEDDDDYETGTWEEKGGPIEVRERLREMEARHARKEEARREAGKEKDVREAARSKKRAENVAEIEKTRVMFLEKARLTLLDDKGQVLVVA</sequence>
<evidence type="ECO:0000256" key="1">
    <source>
        <dbReference type="SAM" id="MobiDB-lite"/>
    </source>
</evidence>
<evidence type="ECO:0000313" key="3">
    <source>
        <dbReference type="Proteomes" id="UP000322245"/>
    </source>
</evidence>
<feature type="region of interest" description="Disordered" evidence="1">
    <location>
        <begin position="651"/>
        <end position="680"/>
    </location>
</feature>
<feature type="region of interest" description="Disordered" evidence="1">
    <location>
        <begin position="1"/>
        <end position="46"/>
    </location>
</feature>
<organism evidence="2 3">
    <name type="scientific">Cryptococcus floricola</name>
    <dbReference type="NCBI Taxonomy" id="2591691"/>
    <lineage>
        <taxon>Eukaryota</taxon>
        <taxon>Fungi</taxon>
        <taxon>Dikarya</taxon>
        <taxon>Basidiomycota</taxon>
        <taxon>Agaricomycotina</taxon>
        <taxon>Tremellomycetes</taxon>
        <taxon>Tremellales</taxon>
        <taxon>Cryptococcaceae</taxon>
        <taxon>Cryptococcus</taxon>
    </lineage>
</organism>
<proteinExistence type="predicted"/>
<feature type="region of interest" description="Disordered" evidence="1">
    <location>
        <begin position="609"/>
        <end position="636"/>
    </location>
</feature>
<evidence type="ECO:0000313" key="2">
    <source>
        <dbReference type="EMBL" id="TYJ52857.1"/>
    </source>
</evidence>
<feature type="compositionally biased region" description="Low complexity" evidence="1">
    <location>
        <begin position="313"/>
        <end position="335"/>
    </location>
</feature>